<keyword evidence="3 7" id="KW-0812">Transmembrane</keyword>
<evidence type="ECO:0000256" key="2">
    <source>
        <dbReference type="ARBA" id="ARBA00009665"/>
    </source>
</evidence>
<dbReference type="CDD" id="cd14475">
    <property type="entry name" value="SPX_SYG1_like"/>
    <property type="match status" value="1"/>
</dbReference>
<name>A0A9P7V888_9ASCO</name>
<evidence type="ECO:0000256" key="6">
    <source>
        <dbReference type="SAM" id="MobiDB-lite"/>
    </source>
</evidence>
<feature type="transmembrane region" description="Helical" evidence="7">
    <location>
        <begin position="658"/>
        <end position="681"/>
    </location>
</feature>
<comment type="caution">
    <text evidence="10">The sequence shown here is derived from an EMBL/GenBank/DDBJ whole genome shotgun (WGS) entry which is preliminary data.</text>
</comment>
<evidence type="ECO:0000259" key="8">
    <source>
        <dbReference type="PROSITE" id="PS51380"/>
    </source>
</evidence>
<feature type="region of interest" description="Disordered" evidence="6">
    <location>
        <begin position="850"/>
        <end position="887"/>
    </location>
</feature>
<dbReference type="GO" id="GO:0005886">
    <property type="term" value="C:plasma membrane"/>
    <property type="evidence" value="ECO:0007669"/>
    <property type="project" value="TreeGrafter"/>
</dbReference>
<keyword evidence="4 7" id="KW-1133">Transmembrane helix</keyword>
<feature type="transmembrane region" description="Helical" evidence="7">
    <location>
        <begin position="507"/>
        <end position="530"/>
    </location>
</feature>
<gene>
    <name evidence="10" type="ORF">KQ657_001214</name>
</gene>
<comment type="similarity">
    <text evidence="2">Belongs to the SYG1 (TC 2.A.94) family.</text>
</comment>
<feature type="compositionally biased region" description="Acidic residues" evidence="6">
    <location>
        <begin position="251"/>
        <end position="266"/>
    </location>
</feature>
<dbReference type="Proteomes" id="UP000790833">
    <property type="component" value="Unassembled WGS sequence"/>
</dbReference>
<dbReference type="GO" id="GO:0006817">
    <property type="term" value="P:phosphate ion transport"/>
    <property type="evidence" value="ECO:0007669"/>
    <property type="project" value="TreeGrafter"/>
</dbReference>
<dbReference type="GO" id="GO:0000822">
    <property type="term" value="F:inositol hexakisphosphate binding"/>
    <property type="evidence" value="ECO:0007669"/>
    <property type="project" value="TreeGrafter"/>
</dbReference>
<organism evidence="10 11">
    <name type="scientific">Scheffersomyces spartinae</name>
    <dbReference type="NCBI Taxonomy" id="45513"/>
    <lineage>
        <taxon>Eukaryota</taxon>
        <taxon>Fungi</taxon>
        <taxon>Dikarya</taxon>
        <taxon>Ascomycota</taxon>
        <taxon>Saccharomycotina</taxon>
        <taxon>Pichiomycetes</taxon>
        <taxon>Debaryomycetaceae</taxon>
        <taxon>Scheffersomyces</taxon>
    </lineage>
</organism>
<sequence>MKFGASLEEGGVPEWREQYLDYKAGKKLIKRCLDIKEAKQSSGGNYNTSHNAIDDSTPLLFPSTDRRTYSAGKDAKYNNHAETVTDTSIKSRLNLRRPSIFNYALSSKSGGGGGGVGISEEKEFTKWLDGQLDKVNSFYKEKEQDVFERFLFLQDQLYQMKEQKRYLSTTKRAPPKALNGNVYSKISKGTQLAFSKLDLPSLPSGTFLDKWRSNKKHLTDEMSMKSSSSDDFDINYNENRIRNGIDRYDNSDEASLDSESYDEDLTSEPSQFPVQIQEQEQESPSQRAQARKRDYSAKKRRFGVPYVHARKQLKLALLEHYRALSLLKSYRVLNRTAFRKITKKYDKTMNTKLSGPYMKKVDTEAYFMTSETLEKLISQDEELYISFFDPDTPDRKHSLEKLKNITYSMNLGDMKPPSYYYSYFVSGIFLGISIPLIAIGLYLALTKTINKDMYEGKYLFQIWAGFFFLNLMALLFGVNLGVFSKFKINYKFIFEFDMATVLDWKQYLFIPCLGMALLLILFWCSFSNFFPLTFPGRDWPWIYFGIMLGILFWPGEQMFGKARKWLLIALWRLLLSGFYPVEFRDFFLGDIFCSLTYSMGNISFFFCVYGSHWKGLLGRGGLSSCGSHRSHVMGFLSTLPSIWRFLQCARRYMDTGDWFPHLANMLKYAIGAMYYIFLSIYRIQRLEWNRVVFIVFASINSIFCSAWDIIMDWSLLQSGSKHPYLRDHLFFKNPSYYYAAMILDVLLRFQWIFYACFLQQIQQSAVTSFAIALAEIFRRFIWIFFRMENEHCTNVILFRASRDSPLPYAISYKVERAIRNLIKVKYGLSDLLLPFDQEIYDNRGSRTTSFQQQSLTTTGHLDEEQGGGGGLVKLKPTESRKSSTTVRRSTLANISEVLNKAHIKDFQRQKTIASSADDSDDDSDEESVVTKGTTQRSDALPSIDEQMED</sequence>
<evidence type="ECO:0000256" key="4">
    <source>
        <dbReference type="ARBA" id="ARBA00022989"/>
    </source>
</evidence>
<feature type="domain" description="SPX" evidence="9">
    <location>
        <begin position="1"/>
        <end position="359"/>
    </location>
</feature>
<dbReference type="PANTHER" id="PTHR10783">
    <property type="entry name" value="XENOTROPIC AND POLYTROPIC RETROVIRUS RECEPTOR 1-RELATED"/>
    <property type="match status" value="1"/>
</dbReference>
<feature type="transmembrane region" description="Helical" evidence="7">
    <location>
        <begin position="419"/>
        <end position="442"/>
    </location>
</feature>
<evidence type="ECO:0000256" key="7">
    <source>
        <dbReference type="SAM" id="Phobius"/>
    </source>
</evidence>
<accession>A0A9P7V888</accession>
<keyword evidence="5 7" id="KW-0472">Membrane</keyword>
<dbReference type="PROSITE" id="PS51382">
    <property type="entry name" value="SPX"/>
    <property type="match status" value="1"/>
</dbReference>
<dbReference type="PROSITE" id="PS51380">
    <property type="entry name" value="EXS"/>
    <property type="match status" value="1"/>
</dbReference>
<dbReference type="RefSeq" id="XP_043048646.1">
    <property type="nucleotide sequence ID" value="XM_043192014.1"/>
</dbReference>
<dbReference type="InterPro" id="IPR004342">
    <property type="entry name" value="EXS_C"/>
</dbReference>
<feature type="transmembrane region" description="Helical" evidence="7">
    <location>
        <begin position="536"/>
        <end position="553"/>
    </location>
</feature>
<evidence type="ECO:0000313" key="11">
    <source>
        <dbReference type="Proteomes" id="UP000790833"/>
    </source>
</evidence>
<evidence type="ECO:0000256" key="3">
    <source>
        <dbReference type="ARBA" id="ARBA00022692"/>
    </source>
</evidence>
<evidence type="ECO:0000256" key="5">
    <source>
        <dbReference type="ARBA" id="ARBA00023136"/>
    </source>
</evidence>
<feature type="compositionally biased region" description="Acidic residues" evidence="6">
    <location>
        <begin position="917"/>
        <end position="927"/>
    </location>
</feature>
<proteinExistence type="inferred from homology"/>
<feature type="region of interest" description="Disordered" evidence="6">
    <location>
        <begin position="908"/>
        <end position="949"/>
    </location>
</feature>
<feature type="transmembrane region" description="Helical" evidence="7">
    <location>
        <begin position="765"/>
        <end position="785"/>
    </location>
</feature>
<dbReference type="GO" id="GO:0016036">
    <property type="term" value="P:cellular response to phosphate starvation"/>
    <property type="evidence" value="ECO:0007669"/>
    <property type="project" value="TreeGrafter"/>
</dbReference>
<feature type="compositionally biased region" description="Polar residues" evidence="6">
    <location>
        <begin position="267"/>
        <end position="276"/>
    </location>
</feature>
<comment type="subcellular location">
    <subcellularLocation>
        <location evidence="1">Membrane</location>
        <topology evidence="1">Multi-pass membrane protein</topology>
    </subcellularLocation>
</comment>
<dbReference type="Pfam" id="PF03105">
    <property type="entry name" value="SPX"/>
    <property type="match status" value="1"/>
</dbReference>
<feature type="transmembrane region" description="Helical" evidence="7">
    <location>
        <begin position="736"/>
        <end position="758"/>
    </location>
</feature>
<evidence type="ECO:0000259" key="9">
    <source>
        <dbReference type="PROSITE" id="PS51382"/>
    </source>
</evidence>
<reference evidence="10" key="1">
    <citation type="submission" date="2021-03" db="EMBL/GenBank/DDBJ databases">
        <authorList>
            <person name="Palmer J.M."/>
        </authorList>
    </citation>
    <scope>NUCLEOTIDE SEQUENCE</scope>
    <source>
        <strain evidence="10">ARV_011</strain>
    </source>
</reference>
<evidence type="ECO:0000256" key="1">
    <source>
        <dbReference type="ARBA" id="ARBA00004141"/>
    </source>
</evidence>
<evidence type="ECO:0000313" key="10">
    <source>
        <dbReference type="EMBL" id="KAG7193097.1"/>
    </source>
</evidence>
<keyword evidence="11" id="KW-1185">Reference proteome</keyword>
<protein>
    <submittedName>
        <fullName evidence="10">Uncharacterized protein</fullName>
    </submittedName>
</protein>
<dbReference type="EMBL" id="JAHMUF010000014">
    <property type="protein sequence ID" value="KAG7193097.1"/>
    <property type="molecule type" value="Genomic_DNA"/>
</dbReference>
<dbReference type="GO" id="GO:0005794">
    <property type="term" value="C:Golgi apparatus"/>
    <property type="evidence" value="ECO:0007669"/>
    <property type="project" value="TreeGrafter"/>
</dbReference>
<feature type="region of interest" description="Disordered" evidence="6">
    <location>
        <begin position="245"/>
        <end position="295"/>
    </location>
</feature>
<dbReference type="PANTHER" id="PTHR10783:SF103">
    <property type="entry name" value="SOLUTE CARRIER FAMILY 53 MEMBER 1"/>
    <property type="match status" value="1"/>
</dbReference>
<dbReference type="AlphaFoldDB" id="A0A9P7V888"/>
<dbReference type="InterPro" id="IPR004331">
    <property type="entry name" value="SPX_dom"/>
</dbReference>
<feature type="transmembrane region" description="Helical" evidence="7">
    <location>
        <begin position="693"/>
        <end position="716"/>
    </location>
</feature>
<dbReference type="OrthoDB" id="9970435at2759"/>
<dbReference type="GeneID" id="66114588"/>
<dbReference type="Pfam" id="PF03124">
    <property type="entry name" value="EXS"/>
    <property type="match status" value="1"/>
</dbReference>
<feature type="transmembrane region" description="Helical" evidence="7">
    <location>
        <begin position="462"/>
        <end position="486"/>
    </location>
</feature>
<feature type="domain" description="EXS" evidence="8">
    <location>
        <begin position="624"/>
        <end position="818"/>
    </location>
</feature>
<feature type="transmembrane region" description="Helical" evidence="7">
    <location>
        <begin position="587"/>
        <end position="609"/>
    </location>
</feature>